<accession>A0A0H2R6Z9</accession>
<dbReference type="AlphaFoldDB" id="A0A0H2R6Z9"/>
<gene>
    <name evidence="1" type="ORF">SCHPADRAFT_945522</name>
</gene>
<sequence>MRPLLSKLLSGAESAKGIQKACYSIFKCSPPPPLSPPTPEEYRLVAAEVCQALKNPYIVGWDAEEYCTSLKSSRAPTAPPSGAPKGQVISRPTVIADAMGRIVAWYLPGLLGPHRVTDINNATKKLDKTLKNKPNCKSWRMDSHYSVQGDGDEFAAGSASMAGGGGWFPQGHDVGYLS</sequence>
<dbReference type="EMBL" id="KQ086158">
    <property type="protein sequence ID" value="KLO07132.1"/>
    <property type="molecule type" value="Genomic_DNA"/>
</dbReference>
<name>A0A0H2R6Z9_9AGAM</name>
<dbReference type="InParanoid" id="A0A0H2R6Z9"/>
<dbReference type="OrthoDB" id="3200752at2759"/>
<evidence type="ECO:0000313" key="1">
    <source>
        <dbReference type="EMBL" id="KLO07132.1"/>
    </source>
</evidence>
<keyword evidence="2" id="KW-1185">Reference proteome</keyword>
<organism evidence="1 2">
    <name type="scientific">Schizopora paradoxa</name>
    <dbReference type="NCBI Taxonomy" id="27342"/>
    <lineage>
        <taxon>Eukaryota</taxon>
        <taxon>Fungi</taxon>
        <taxon>Dikarya</taxon>
        <taxon>Basidiomycota</taxon>
        <taxon>Agaricomycotina</taxon>
        <taxon>Agaricomycetes</taxon>
        <taxon>Hymenochaetales</taxon>
        <taxon>Schizoporaceae</taxon>
        <taxon>Schizopora</taxon>
    </lineage>
</organism>
<dbReference type="Proteomes" id="UP000053477">
    <property type="component" value="Unassembled WGS sequence"/>
</dbReference>
<protein>
    <submittedName>
        <fullName evidence="1">Uncharacterized protein</fullName>
    </submittedName>
</protein>
<proteinExistence type="predicted"/>
<evidence type="ECO:0000313" key="2">
    <source>
        <dbReference type="Proteomes" id="UP000053477"/>
    </source>
</evidence>
<reference evidence="1 2" key="1">
    <citation type="submission" date="2015-04" db="EMBL/GenBank/DDBJ databases">
        <title>Complete genome sequence of Schizopora paradoxa KUC8140, a cosmopolitan wood degrader in East Asia.</title>
        <authorList>
            <consortium name="DOE Joint Genome Institute"/>
            <person name="Min B."/>
            <person name="Park H."/>
            <person name="Jang Y."/>
            <person name="Kim J.-J."/>
            <person name="Kim K.H."/>
            <person name="Pangilinan J."/>
            <person name="Lipzen A."/>
            <person name="Riley R."/>
            <person name="Grigoriev I.V."/>
            <person name="Spatafora J.W."/>
            <person name="Choi I.-G."/>
        </authorList>
    </citation>
    <scope>NUCLEOTIDE SEQUENCE [LARGE SCALE GENOMIC DNA]</scope>
    <source>
        <strain evidence="1 2">KUC8140</strain>
    </source>
</reference>